<evidence type="ECO:0000259" key="1">
    <source>
        <dbReference type="PROSITE" id="PS51186"/>
    </source>
</evidence>
<organism evidence="2 3">
    <name type="scientific">Peribacillus butanolivorans</name>
    <dbReference type="NCBI Taxonomy" id="421767"/>
    <lineage>
        <taxon>Bacteria</taxon>
        <taxon>Bacillati</taxon>
        <taxon>Bacillota</taxon>
        <taxon>Bacilli</taxon>
        <taxon>Bacillales</taxon>
        <taxon>Bacillaceae</taxon>
        <taxon>Peribacillus</taxon>
    </lineage>
</organism>
<gene>
    <name evidence="2" type="ORF">CN689_03170</name>
</gene>
<feature type="domain" description="N-acetyltransferase" evidence="1">
    <location>
        <begin position="1"/>
        <end position="135"/>
    </location>
</feature>
<dbReference type="InterPro" id="IPR000182">
    <property type="entry name" value="GNAT_dom"/>
</dbReference>
<dbReference type="RefSeq" id="WP_098174863.1">
    <property type="nucleotide sequence ID" value="NZ_CP050509.1"/>
</dbReference>
<evidence type="ECO:0000313" key="2">
    <source>
        <dbReference type="EMBL" id="PEJ36859.1"/>
    </source>
</evidence>
<dbReference type="AlphaFoldDB" id="A0AAX0RT09"/>
<evidence type="ECO:0000313" key="3">
    <source>
        <dbReference type="Proteomes" id="UP000220106"/>
    </source>
</evidence>
<dbReference type="EMBL" id="NUEQ01000007">
    <property type="protein sequence ID" value="PEJ36859.1"/>
    <property type="molecule type" value="Genomic_DNA"/>
</dbReference>
<proteinExistence type="predicted"/>
<protein>
    <submittedName>
        <fullName evidence="2">GNAT family N-acetyltransferase</fullName>
    </submittedName>
</protein>
<dbReference type="GO" id="GO:0016747">
    <property type="term" value="F:acyltransferase activity, transferring groups other than amino-acyl groups"/>
    <property type="evidence" value="ECO:0007669"/>
    <property type="project" value="InterPro"/>
</dbReference>
<dbReference type="SUPFAM" id="SSF55729">
    <property type="entry name" value="Acyl-CoA N-acyltransferases (Nat)"/>
    <property type="match status" value="1"/>
</dbReference>
<dbReference type="Gene3D" id="3.40.630.30">
    <property type="match status" value="1"/>
</dbReference>
<dbReference type="InterPro" id="IPR016181">
    <property type="entry name" value="Acyl_CoA_acyltransferase"/>
</dbReference>
<accession>A0AAX0RT09</accession>
<name>A0AAX0RT09_9BACI</name>
<comment type="caution">
    <text evidence="2">The sequence shown here is derived from an EMBL/GenBank/DDBJ whole genome shotgun (WGS) entry which is preliminary data.</text>
</comment>
<reference evidence="2 3" key="1">
    <citation type="submission" date="2017-09" db="EMBL/GenBank/DDBJ databases">
        <title>Large-scale bioinformatics analysis of Bacillus genomes uncovers conserved roles of natural products in bacterial physiology.</title>
        <authorList>
            <consortium name="Agbiome Team Llc"/>
            <person name="Bleich R.M."/>
            <person name="Kirk G.J."/>
            <person name="Santa Maria K.C."/>
            <person name="Allen S.E."/>
            <person name="Farag S."/>
            <person name="Shank E.A."/>
            <person name="Bowers A."/>
        </authorList>
    </citation>
    <scope>NUCLEOTIDE SEQUENCE [LARGE SCALE GENOMIC DNA]</scope>
    <source>
        <strain evidence="2 3">AFS003229</strain>
    </source>
</reference>
<dbReference type="PROSITE" id="PS51186">
    <property type="entry name" value="GNAT"/>
    <property type="match status" value="1"/>
</dbReference>
<dbReference type="Proteomes" id="UP000220106">
    <property type="component" value="Unassembled WGS sequence"/>
</dbReference>
<sequence length="195" mass="23294">MNWYEKLNQYFPIEEMKSKEHIEVLLTDKQEIYKKDEGPDHVLLYVEGDEFIFIDYLFVSKKSRGQGLGRKLIQKLQKRQKTILLEVEPVQEHDDDTLKRLRFYKREGFKHASSISYSRKSLATKENTPMEILYWPSDSSIEDEDVFNFMKEIYSEIHTYKDNHLYGKSYQNVEDVLSISMGHETDIFEEISMNN</sequence>
<dbReference type="Pfam" id="PF13508">
    <property type="entry name" value="Acetyltransf_7"/>
    <property type="match status" value="1"/>
</dbReference>
<dbReference type="CDD" id="cd04301">
    <property type="entry name" value="NAT_SF"/>
    <property type="match status" value="1"/>
</dbReference>